<organism evidence="1 2">
    <name type="scientific">Streptomyces nodosus</name>
    <dbReference type="NCBI Taxonomy" id="40318"/>
    <lineage>
        <taxon>Bacteria</taxon>
        <taxon>Bacillati</taxon>
        <taxon>Actinomycetota</taxon>
        <taxon>Actinomycetes</taxon>
        <taxon>Kitasatosporales</taxon>
        <taxon>Streptomycetaceae</taxon>
        <taxon>Streptomyces</taxon>
    </lineage>
</organism>
<evidence type="ECO:0000313" key="1">
    <source>
        <dbReference type="EMBL" id="AJE44343.1"/>
    </source>
</evidence>
<keyword evidence="2" id="KW-1185">Reference proteome</keyword>
<sequence length="75" mass="8218">MTIADTIHQPALKIPASAWTSAIETDGEVRDGAWAAELTCDILDGHPKGRRLIVRKPCRSAPLRPRYDDGPTKIP</sequence>
<reference evidence="1 2" key="2">
    <citation type="journal article" date="2016" name="Appl. Microbiol. Biotechnol.">
        <title>Exploiting the genome sequence of Streptomyces nodosus for enhanced antibiotic production.</title>
        <authorList>
            <person name="Sweeney P."/>
            <person name="Murphy C.D."/>
            <person name="Caffrey P."/>
        </authorList>
    </citation>
    <scope>NUCLEOTIDE SEQUENCE [LARGE SCALE GENOMIC DNA]</scope>
    <source>
        <strain evidence="1 2">ATCC 14899</strain>
    </source>
</reference>
<evidence type="ECO:0000313" key="2">
    <source>
        <dbReference type="Proteomes" id="UP000031526"/>
    </source>
</evidence>
<dbReference type="HOGENOM" id="CLU_2669569_0_0_11"/>
<gene>
    <name evidence="1" type="ORF">SNOD_33440</name>
</gene>
<name>A0A0B5DKR8_9ACTN</name>
<protein>
    <submittedName>
        <fullName evidence="1">Uncharacterized protein</fullName>
    </submittedName>
</protein>
<dbReference type="Proteomes" id="UP000031526">
    <property type="component" value="Chromosome"/>
</dbReference>
<accession>A0A0B5DKR8</accession>
<proteinExistence type="predicted"/>
<reference evidence="2" key="1">
    <citation type="submission" date="2014-09" db="EMBL/GenBank/DDBJ databases">
        <title>Sequence of the Streptomyces nodosus genome.</title>
        <authorList>
            <person name="Sweeney P."/>
            <person name="Stephens N."/>
            <person name="Murphy C."/>
            <person name="Caffrey P."/>
        </authorList>
    </citation>
    <scope>NUCLEOTIDE SEQUENCE [LARGE SCALE GENOMIC DNA]</scope>
    <source>
        <strain evidence="2">ATCC 14899</strain>
    </source>
</reference>
<dbReference type="STRING" id="40318.SNOD_33440"/>
<dbReference type="AlphaFoldDB" id="A0A0B5DKR8"/>
<dbReference type="EMBL" id="CP009313">
    <property type="protein sequence ID" value="AJE44343.1"/>
    <property type="molecule type" value="Genomic_DNA"/>
</dbReference>